<dbReference type="Pfam" id="PF05823">
    <property type="entry name" value="Gp-FAR-1"/>
    <property type="match status" value="1"/>
</dbReference>
<dbReference type="AlphaFoldDB" id="A0A1I8AQI1"/>
<feature type="signal peptide" evidence="7">
    <location>
        <begin position="1"/>
        <end position="17"/>
    </location>
</feature>
<name>A0A1I8AQI1_9BILA</name>
<proteinExistence type="inferred from homology"/>
<evidence type="ECO:0000313" key="8">
    <source>
        <dbReference type="Proteomes" id="UP000095287"/>
    </source>
</evidence>
<dbReference type="WBParaSite" id="L893_g8127.t1">
    <property type="protein sequence ID" value="L893_g8127.t1"/>
    <property type="gene ID" value="L893_g8127"/>
</dbReference>
<evidence type="ECO:0000256" key="5">
    <source>
        <dbReference type="ARBA" id="ARBA00023054"/>
    </source>
</evidence>
<comment type="similarity">
    <text evidence="2">Belongs to the fatty-acid and retinol-binding protein (FARBP) family.</text>
</comment>
<evidence type="ECO:0000256" key="4">
    <source>
        <dbReference type="ARBA" id="ARBA00022729"/>
    </source>
</evidence>
<keyword evidence="5" id="KW-0175">Coiled coil</keyword>
<keyword evidence="4 7" id="KW-0732">Signal</keyword>
<evidence type="ECO:0000313" key="9">
    <source>
        <dbReference type="WBParaSite" id="L893_g8127.t1"/>
    </source>
</evidence>
<comment type="subcellular location">
    <subcellularLocation>
        <location evidence="1">Secreted</location>
    </subcellularLocation>
</comment>
<evidence type="ECO:0000256" key="7">
    <source>
        <dbReference type="SAM" id="SignalP"/>
    </source>
</evidence>
<feature type="chain" id="PRO_5009314964" evidence="7">
    <location>
        <begin position="18"/>
        <end position="267"/>
    </location>
</feature>
<evidence type="ECO:0000256" key="2">
    <source>
        <dbReference type="ARBA" id="ARBA00006648"/>
    </source>
</evidence>
<organism evidence="8 9">
    <name type="scientific">Steinernema glaseri</name>
    <dbReference type="NCBI Taxonomy" id="37863"/>
    <lineage>
        <taxon>Eukaryota</taxon>
        <taxon>Metazoa</taxon>
        <taxon>Ecdysozoa</taxon>
        <taxon>Nematoda</taxon>
        <taxon>Chromadorea</taxon>
        <taxon>Rhabditida</taxon>
        <taxon>Tylenchina</taxon>
        <taxon>Panagrolaimomorpha</taxon>
        <taxon>Strongyloidoidea</taxon>
        <taxon>Steinernematidae</taxon>
        <taxon>Steinernema</taxon>
    </lineage>
</organism>
<evidence type="ECO:0000256" key="3">
    <source>
        <dbReference type="ARBA" id="ARBA00022525"/>
    </source>
</evidence>
<reference evidence="9" key="1">
    <citation type="submission" date="2016-11" db="UniProtKB">
        <authorList>
            <consortium name="WormBaseParasite"/>
        </authorList>
    </citation>
    <scope>IDENTIFICATION</scope>
</reference>
<dbReference type="Proteomes" id="UP000095287">
    <property type="component" value="Unplaced"/>
</dbReference>
<keyword evidence="3" id="KW-0964">Secreted</keyword>
<sequence>MMKVILLLLLVVGLTSARPSPASSQETGHVLDFNYQSKETFAASLARAKSEYSFVSEFLLPKEFVDFLRTVTANDYEALKYTLHSTELHPLETSDALKSIEKKFPDFYKRFMTAYNKFSKRCDALSQETKQALVTLAYLTYRVGKANYTEEHRDAIHFTQFNSLPSSVEKQLDTLFPKFSTAMTLGKIGNAQQFRSDDLEKEIKKMLASYMTVGKIGNTLKFRSEDLQKEIKKMLACENVAGSNCDLYKKTLKKWDLLTVIEFWFVL</sequence>
<accession>A0A1I8AQI1</accession>
<keyword evidence="6" id="KW-0446">Lipid-binding</keyword>
<evidence type="ECO:0000256" key="6">
    <source>
        <dbReference type="ARBA" id="ARBA00023121"/>
    </source>
</evidence>
<keyword evidence="8" id="KW-1185">Reference proteome</keyword>
<dbReference type="Gene3D" id="1.20.120.1100">
    <property type="match status" value="1"/>
</dbReference>
<protein>
    <submittedName>
        <fullName evidence="9">Fatty-acid and retinol-binding protein 1</fullName>
    </submittedName>
</protein>
<dbReference type="GO" id="GO:0005576">
    <property type="term" value="C:extracellular region"/>
    <property type="evidence" value="ECO:0007669"/>
    <property type="project" value="UniProtKB-SubCell"/>
</dbReference>
<evidence type="ECO:0000256" key="1">
    <source>
        <dbReference type="ARBA" id="ARBA00004613"/>
    </source>
</evidence>
<dbReference type="InterPro" id="IPR008632">
    <property type="entry name" value="Gp-FAR-1"/>
</dbReference>
<dbReference type="GO" id="GO:0008289">
    <property type="term" value="F:lipid binding"/>
    <property type="evidence" value="ECO:0007669"/>
    <property type="project" value="UniProtKB-KW"/>
</dbReference>